<dbReference type="Proteomes" id="UP001235760">
    <property type="component" value="Unassembled WGS sequence"/>
</dbReference>
<dbReference type="InterPro" id="IPR032093">
    <property type="entry name" value="PhoD_N"/>
</dbReference>
<dbReference type="InterPro" id="IPR018946">
    <property type="entry name" value="PhoD-like_MPP"/>
</dbReference>
<dbReference type="Gene3D" id="3.60.21.70">
    <property type="entry name" value="PhoD-like phosphatase"/>
    <property type="match status" value="1"/>
</dbReference>
<name>A0ABT9G8W0_LEPDI</name>
<proteinExistence type="predicted"/>
<reference evidence="4 5" key="1">
    <citation type="submission" date="2023-08" db="EMBL/GenBank/DDBJ databases">
        <authorList>
            <person name="Roldan D.M."/>
            <person name="Menes R.J."/>
        </authorList>
    </citation>
    <scope>NUCLEOTIDE SEQUENCE [LARGE SCALE GENOMIC DNA]</scope>
    <source>
        <strain evidence="4 5">CCM 2812</strain>
    </source>
</reference>
<feature type="domain" description="PhoD-like phosphatase metallophosphatase" evidence="2">
    <location>
        <begin position="158"/>
        <end position="488"/>
    </location>
</feature>
<dbReference type="EMBL" id="JAUZEE010000017">
    <property type="protein sequence ID" value="MDP4302861.1"/>
    <property type="molecule type" value="Genomic_DNA"/>
</dbReference>
<sequence>MHASRRSTLQRLSALALMLAAGRLRSSEAAAPRLPHWRPRFEHDPFTLGIASGQPRPDSVVLWTRLAPQPHAPGGGLPPLPIRLRWEVADDDRFARVVRRGEVIAKPELGHSVRVRVQGLAPGRIYHYRFLLDAVASPVGRTRTAPAPDARPDRLTIALASCQHYEQGRYVAHREIAASDVDLVLFVGDYIYDSSNPAFLLRPHEGPPPQTLDEYRARHATYKLDADLQAAHAAHPWLLCWDDHEVRNDYAGERGSDPDEAGRFLAIRQAAYQAYFEHLPLALDQLPGAAGMRMHDHWTWGQLAELWTLDGRQHRSEQVGVDPDAVGGRLISEQQVARADPRRTLLGVAQERWLHDGLAASQRRWKLIGQGTQMSPSGIELMGRRLVSSDGWDGYPAARERLLGHIAERRLEDVVMLGGDVHRHVAANLRLRPNDPRSPPVASEFVTTSITSRGLATPLNDLIRESNTDILHARSDSRGYARIEVGNRWLHFVARETAFPARDQATLKTQVRFTIETGRAGPQKDSSEEPTSPA</sequence>
<dbReference type="PANTHER" id="PTHR43606">
    <property type="entry name" value="PHOSPHATASE, PUTATIVE (AFU_ORTHOLOGUE AFUA_6G08710)-RELATED"/>
    <property type="match status" value="1"/>
</dbReference>
<dbReference type="InterPro" id="IPR006311">
    <property type="entry name" value="TAT_signal"/>
</dbReference>
<feature type="domain" description="Phospholipase D N-terminal" evidence="3">
    <location>
        <begin position="48"/>
        <end position="144"/>
    </location>
</feature>
<evidence type="ECO:0000313" key="5">
    <source>
        <dbReference type="Proteomes" id="UP001235760"/>
    </source>
</evidence>
<evidence type="ECO:0000259" key="2">
    <source>
        <dbReference type="Pfam" id="PF09423"/>
    </source>
</evidence>
<dbReference type="RefSeq" id="WP_305751402.1">
    <property type="nucleotide sequence ID" value="NZ_JAUZEE010000017.1"/>
</dbReference>
<evidence type="ECO:0000259" key="3">
    <source>
        <dbReference type="Pfam" id="PF16655"/>
    </source>
</evidence>
<dbReference type="PROSITE" id="PS51318">
    <property type="entry name" value="TAT"/>
    <property type="match status" value="1"/>
</dbReference>
<organism evidence="4 5">
    <name type="scientific">Leptothrix discophora</name>
    <dbReference type="NCBI Taxonomy" id="89"/>
    <lineage>
        <taxon>Bacteria</taxon>
        <taxon>Pseudomonadati</taxon>
        <taxon>Pseudomonadota</taxon>
        <taxon>Betaproteobacteria</taxon>
        <taxon>Burkholderiales</taxon>
        <taxon>Sphaerotilaceae</taxon>
        <taxon>Leptothrix</taxon>
    </lineage>
</organism>
<evidence type="ECO:0000313" key="4">
    <source>
        <dbReference type="EMBL" id="MDP4302861.1"/>
    </source>
</evidence>
<protein>
    <submittedName>
        <fullName evidence="4">Alkaline phosphatase D family protein</fullName>
    </submittedName>
</protein>
<dbReference type="InterPro" id="IPR038607">
    <property type="entry name" value="PhoD-like_sf"/>
</dbReference>
<keyword evidence="5" id="KW-1185">Reference proteome</keyword>
<comment type="caution">
    <text evidence="4">The sequence shown here is derived from an EMBL/GenBank/DDBJ whole genome shotgun (WGS) entry which is preliminary data.</text>
</comment>
<dbReference type="SUPFAM" id="SSF56300">
    <property type="entry name" value="Metallo-dependent phosphatases"/>
    <property type="match status" value="1"/>
</dbReference>
<dbReference type="Pfam" id="PF09423">
    <property type="entry name" value="PhoD"/>
    <property type="match status" value="1"/>
</dbReference>
<gene>
    <name evidence="4" type="ORF">Q8X39_19665</name>
</gene>
<feature type="region of interest" description="Disordered" evidence="1">
    <location>
        <begin position="515"/>
        <end position="534"/>
    </location>
</feature>
<dbReference type="Gene3D" id="2.60.40.380">
    <property type="entry name" value="Purple acid phosphatase-like, N-terminal"/>
    <property type="match status" value="1"/>
</dbReference>
<dbReference type="Pfam" id="PF16655">
    <property type="entry name" value="PhoD_N"/>
    <property type="match status" value="1"/>
</dbReference>
<dbReference type="InterPro" id="IPR052900">
    <property type="entry name" value="Phospholipid_Metab_Enz"/>
</dbReference>
<evidence type="ECO:0000256" key="1">
    <source>
        <dbReference type="SAM" id="MobiDB-lite"/>
    </source>
</evidence>
<dbReference type="InterPro" id="IPR029052">
    <property type="entry name" value="Metallo-depent_PP-like"/>
</dbReference>
<dbReference type="CDD" id="cd07389">
    <property type="entry name" value="MPP_PhoD"/>
    <property type="match status" value="1"/>
</dbReference>
<dbReference type="PANTHER" id="PTHR43606:SF2">
    <property type="entry name" value="ALKALINE PHOSPHATASE FAMILY PROTEIN (AFU_ORTHOLOGUE AFUA_5G03860)"/>
    <property type="match status" value="1"/>
</dbReference>
<accession>A0ABT9G8W0</accession>